<dbReference type="Proteomes" id="UP000236893">
    <property type="component" value="Unassembled WGS sequence"/>
</dbReference>
<evidence type="ECO:0000313" key="2">
    <source>
        <dbReference type="EMBL" id="POY36354.1"/>
    </source>
</evidence>
<dbReference type="PANTHER" id="PTHR30005:SF0">
    <property type="entry name" value="RETROGRADE REGULATION PROTEIN 2"/>
    <property type="match status" value="1"/>
</dbReference>
<dbReference type="Gene3D" id="3.30.420.40">
    <property type="match status" value="1"/>
</dbReference>
<evidence type="ECO:0000313" key="3">
    <source>
        <dbReference type="Proteomes" id="UP000236893"/>
    </source>
</evidence>
<keyword evidence="3" id="KW-1185">Reference proteome</keyword>
<dbReference type="InterPro" id="IPR003695">
    <property type="entry name" value="Ppx_GppA_N"/>
</dbReference>
<dbReference type="SUPFAM" id="SSF53067">
    <property type="entry name" value="Actin-like ATPase domain"/>
    <property type="match status" value="2"/>
</dbReference>
<dbReference type="CDD" id="cd24006">
    <property type="entry name" value="ASKHA_NBD_PPX_GppA"/>
    <property type="match status" value="1"/>
</dbReference>
<name>A0A2S5A1G0_9SPHI</name>
<proteinExistence type="predicted"/>
<evidence type="ECO:0000259" key="1">
    <source>
        <dbReference type="Pfam" id="PF02541"/>
    </source>
</evidence>
<comment type="caution">
    <text evidence="2">The sequence shown here is derived from an EMBL/GenBank/DDBJ whole genome shotgun (WGS) entry which is preliminary data.</text>
</comment>
<dbReference type="OrthoDB" id="9814545at2"/>
<protein>
    <submittedName>
        <fullName evidence="2">Exopolyphosphatase</fullName>
    </submittedName>
</protein>
<dbReference type="InterPro" id="IPR050273">
    <property type="entry name" value="GppA/Ppx_hydrolase"/>
</dbReference>
<dbReference type="AlphaFoldDB" id="A0A2S5A1G0"/>
<dbReference type="EMBL" id="PQVF01000007">
    <property type="protein sequence ID" value="POY36354.1"/>
    <property type="molecule type" value="Genomic_DNA"/>
</dbReference>
<gene>
    <name evidence="2" type="ORF">C3K47_11445</name>
</gene>
<reference evidence="2 3" key="1">
    <citation type="submission" date="2018-01" db="EMBL/GenBank/DDBJ databases">
        <authorList>
            <person name="Gaut B.S."/>
            <person name="Morton B.R."/>
            <person name="Clegg M.T."/>
            <person name="Duvall M.R."/>
        </authorList>
    </citation>
    <scope>NUCLEOTIDE SEQUENCE [LARGE SCALE GENOMIC DNA]</scope>
    <source>
        <strain evidence="2 3">HR-AV</strain>
    </source>
</reference>
<feature type="domain" description="Ppx/GppA phosphatase N-terminal" evidence="1">
    <location>
        <begin position="37"/>
        <end position="284"/>
    </location>
</feature>
<organism evidence="2 3">
    <name type="scientific">Solitalea longa</name>
    <dbReference type="NCBI Taxonomy" id="2079460"/>
    <lineage>
        <taxon>Bacteria</taxon>
        <taxon>Pseudomonadati</taxon>
        <taxon>Bacteroidota</taxon>
        <taxon>Sphingobacteriia</taxon>
        <taxon>Sphingobacteriales</taxon>
        <taxon>Sphingobacteriaceae</taxon>
        <taxon>Solitalea</taxon>
    </lineage>
</organism>
<dbReference type="PANTHER" id="PTHR30005">
    <property type="entry name" value="EXOPOLYPHOSPHATASE"/>
    <property type="match status" value="1"/>
</dbReference>
<dbReference type="Gene3D" id="3.30.420.150">
    <property type="entry name" value="Exopolyphosphatase. Domain 2"/>
    <property type="match status" value="1"/>
</dbReference>
<dbReference type="Pfam" id="PF02541">
    <property type="entry name" value="Ppx-GppA"/>
    <property type="match status" value="1"/>
</dbReference>
<sequence>MKYAAIDIGSNAVRLLIADIVEINDEISFKKNTLIRVPLRLGDDAFLDKQISERKVNDLLKSMSAFRNLMDVYKVQDYMACATSAMREARNGDYIVEKMANEANIHLQIVDGKREATIIYSSHIEKYLDSRRTYLYIDVGGGSTEVSVFSNGILIDSNSFNIGTIRMLDNQDSDETWRDLKNWIKENTKNYKTIFGIGTGGNINKIFKISGEKMGTPLTFTKLKAMYDYLNSFSLKDRINVLGLKEDRADVIIPASEIYLTLMRWAGIKQMYVPKVGLVDGIIHLLIEKNFPKALSITEHKETSL</sequence>
<accession>A0A2S5A1G0</accession>
<dbReference type="RefSeq" id="WP_103789272.1">
    <property type="nucleotide sequence ID" value="NZ_PQVF01000007.1"/>
</dbReference>
<dbReference type="GO" id="GO:0016462">
    <property type="term" value="F:pyrophosphatase activity"/>
    <property type="evidence" value="ECO:0007669"/>
    <property type="project" value="TreeGrafter"/>
</dbReference>
<dbReference type="InterPro" id="IPR043129">
    <property type="entry name" value="ATPase_NBD"/>
</dbReference>